<dbReference type="EMBL" id="PDCK01000042">
    <property type="protein sequence ID" value="PRQ35912.1"/>
    <property type="molecule type" value="Genomic_DNA"/>
</dbReference>
<evidence type="ECO:0000313" key="3">
    <source>
        <dbReference type="Proteomes" id="UP000238479"/>
    </source>
</evidence>
<keyword evidence="1" id="KW-1133">Transmembrane helix</keyword>
<evidence type="ECO:0000313" key="2">
    <source>
        <dbReference type="EMBL" id="PRQ35912.1"/>
    </source>
</evidence>
<evidence type="ECO:0000256" key="1">
    <source>
        <dbReference type="SAM" id="Phobius"/>
    </source>
</evidence>
<name>A0A2P6QP02_ROSCH</name>
<comment type="caution">
    <text evidence="2">The sequence shown here is derived from an EMBL/GenBank/DDBJ whole genome shotgun (WGS) entry which is preliminary data.</text>
</comment>
<dbReference type="Gramene" id="PRQ35912">
    <property type="protein sequence ID" value="PRQ35912"/>
    <property type="gene ID" value="RchiOBHm_Chr4g0385681"/>
</dbReference>
<reference evidence="2 3" key="1">
    <citation type="journal article" date="2018" name="Nat. Genet.">
        <title>The Rosa genome provides new insights in the design of modern roses.</title>
        <authorList>
            <person name="Bendahmane M."/>
        </authorList>
    </citation>
    <scope>NUCLEOTIDE SEQUENCE [LARGE SCALE GENOMIC DNA]</scope>
    <source>
        <strain evidence="3">cv. Old Blush</strain>
    </source>
</reference>
<dbReference type="AlphaFoldDB" id="A0A2P6QP02"/>
<keyword evidence="1" id="KW-0472">Membrane</keyword>
<protein>
    <submittedName>
        <fullName evidence="2">Uncharacterized protein</fullName>
    </submittedName>
</protein>
<accession>A0A2P6QP02</accession>
<proteinExistence type="predicted"/>
<keyword evidence="3" id="KW-1185">Reference proteome</keyword>
<sequence>MLSNVFSVTKAMPWIAISSAFTRTLTFGSTAYFFYRTVPLFGEVMKSQKAANEAFHQCWSSSGSK</sequence>
<gene>
    <name evidence="2" type="ORF">RchiOBHm_Chr4g0385681</name>
</gene>
<keyword evidence="1" id="KW-0812">Transmembrane</keyword>
<dbReference type="Proteomes" id="UP000238479">
    <property type="component" value="Chromosome 4"/>
</dbReference>
<organism evidence="2 3">
    <name type="scientific">Rosa chinensis</name>
    <name type="common">China rose</name>
    <dbReference type="NCBI Taxonomy" id="74649"/>
    <lineage>
        <taxon>Eukaryota</taxon>
        <taxon>Viridiplantae</taxon>
        <taxon>Streptophyta</taxon>
        <taxon>Embryophyta</taxon>
        <taxon>Tracheophyta</taxon>
        <taxon>Spermatophyta</taxon>
        <taxon>Magnoliopsida</taxon>
        <taxon>eudicotyledons</taxon>
        <taxon>Gunneridae</taxon>
        <taxon>Pentapetalae</taxon>
        <taxon>rosids</taxon>
        <taxon>fabids</taxon>
        <taxon>Rosales</taxon>
        <taxon>Rosaceae</taxon>
        <taxon>Rosoideae</taxon>
        <taxon>Rosoideae incertae sedis</taxon>
        <taxon>Rosa</taxon>
    </lineage>
</organism>
<feature type="transmembrane region" description="Helical" evidence="1">
    <location>
        <begin position="12"/>
        <end position="35"/>
    </location>
</feature>